<feature type="transmembrane region" description="Helical" evidence="7">
    <location>
        <begin position="384"/>
        <end position="406"/>
    </location>
</feature>
<evidence type="ECO:0000256" key="5">
    <source>
        <dbReference type="ARBA" id="ARBA00022989"/>
    </source>
</evidence>
<keyword evidence="4 7" id="KW-0812">Transmembrane</keyword>
<feature type="transmembrane region" description="Helical" evidence="7">
    <location>
        <begin position="482"/>
        <end position="506"/>
    </location>
</feature>
<organism evidence="10 12">
    <name type="scientific">Acutalibacter muris</name>
    <dbReference type="NCBI Taxonomy" id="1796620"/>
    <lineage>
        <taxon>Bacteria</taxon>
        <taxon>Bacillati</taxon>
        <taxon>Bacillota</taxon>
        <taxon>Clostridia</taxon>
        <taxon>Eubacteriales</taxon>
        <taxon>Acutalibacteraceae</taxon>
        <taxon>Acutalibacter</taxon>
    </lineage>
</organism>
<keyword evidence="5 7" id="KW-1133">Transmembrane helix</keyword>
<keyword evidence="2 7" id="KW-0813">Transport</keyword>
<evidence type="ECO:0000256" key="6">
    <source>
        <dbReference type="ARBA" id="ARBA00023136"/>
    </source>
</evidence>
<dbReference type="RefSeq" id="WP_066535871.1">
    <property type="nucleotide sequence ID" value="NZ_CAPVCI010000018.1"/>
</dbReference>
<dbReference type="Proteomes" id="UP000596035">
    <property type="component" value="Chromosome"/>
</dbReference>
<feature type="transmembrane region" description="Helical" evidence="7">
    <location>
        <begin position="12"/>
        <end position="31"/>
    </location>
</feature>
<sequence length="524" mass="58707">MAKYILKRLIHGLISIAIVVAIVMVLIYSLLERTSIFAEDEVYRKLQNNARTTYTYRRWQDYGYLDYVNYTDWLNDQVKEGKLDPDTRNEAGDLGRKPEDDEGVVAQYVKEFTDYYEGKGFTVERLKAITSRRKVAAGGQPELFAHKDRPLSSRLWGYFSNIISIDTIHYVDEEVDIGERGLTFTTHDPVYGGDKFSPAIIGNGTKHKYLLYFNDQFPYLHQNLITVNLGTSYSVNKDRDVLETMLQTQGSYVTRRVMFPTNHEEDSADDLHTATYQEGSLAGSEMLQTRFVDDYTNVITRKGGRSKIAFSFTCGILASLMAYALGLPLGVFMARHKDGLVDKLGTFYIVFIMAVPSLAYIFLFKAIGGSMGLPTTFDVNNGTALMYVLPIVSLALPSVANLMKWLRRYMIDQMNSDYVKFARSGGLSENEIFAKHILKNAAIPIVHGIPSTILGALTGAIITERVYVVPGTGNLLTQAINFYDNGVIVGVTMFYGLLSVVSIILGDVLMSVVDPRISFTSESR</sequence>
<dbReference type="PANTHER" id="PTHR30465">
    <property type="entry name" value="INNER MEMBRANE ABC TRANSPORTER"/>
    <property type="match status" value="1"/>
</dbReference>
<dbReference type="PANTHER" id="PTHR30465:SF0">
    <property type="entry name" value="OLIGOPEPTIDE TRANSPORT SYSTEM PERMEASE PROTEIN APPB"/>
    <property type="match status" value="1"/>
</dbReference>
<keyword evidence="6 7" id="KW-0472">Membrane</keyword>
<evidence type="ECO:0000256" key="2">
    <source>
        <dbReference type="ARBA" id="ARBA00022448"/>
    </source>
</evidence>
<keyword evidence="11" id="KW-1185">Reference proteome</keyword>
<proteinExistence type="inferred from homology"/>
<name>A0A1Z2XMP3_9FIRM</name>
<dbReference type="InterPro" id="IPR000515">
    <property type="entry name" value="MetI-like"/>
</dbReference>
<dbReference type="CDD" id="cd06261">
    <property type="entry name" value="TM_PBP2"/>
    <property type="match status" value="1"/>
</dbReference>
<evidence type="ECO:0000313" key="11">
    <source>
        <dbReference type="Proteomes" id="UP000196710"/>
    </source>
</evidence>
<evidence type="ECO:0000256" key="1">
    <source>
        <dbReference type="ARBA" id="ARBA00004651"/>
    </source>
</evidence>
<evidence type="ECO:0000256" key="3">
    <source>
        <dbReference type="ARBA" id="ARBA00022475"/>
    </source>
</evidence>
<feature type="domain" description="ABC transmembrane type-1" evidence="8">
    <location>
        <begin position="308"/>
        <end position="510"/>
    </location>
</feature>
<dbReference type="GO" id="GO:0005886">
    <property type="term" value="C:plasma membrane"/>
    <property type="evidence" value="ECO:0007669"/>
    <property type="project" value="UniProtKB-SubCell"/>
</dbReference>
<evidence type="ECO:0000256" key="7">
    <source>
        <dbReference type="RuleBase" id="RU363032"/>
    </source>
</evidence>
<evidence type="ECO:0000256" key="4">
    <source>
        <dbReference type="ARBA" id="ARBA00022692"/>
    </source>
</evidence>
<dbReference type="PROSITE" id="PS50928">
    <property type="entry name" value="ABC_TM1"/>
    <property type="match status" value="1"/>
</dbReference>
<feature type="transmembrane region" description="Helical" evidence="7">
    <location>
        <begin position="344"/>
        <end position="364"/>
    </location>
</feature>
<evidence type="ECO:0000259" key="8">
    <source>
        <dbReference type="PROSITE" id="PS50928"/>
    </source>
</evidence>
<evidence type="ECO:0000313" key="10">
    <source>
        <dbReference type="EMBL" id="QQR28998.1"/>
    </source>
</evidence>
<reference evidence="10 12" key="3">
    <citation type="submission" date="2020-11" db="EMBL/GenBank/DDBJ databases">
        <title>Closed and high quality bacterial genomes of the OMM12 community.</title>
        <authorList>
            <person name="Marbouty M."/>
            <person name="Lamy-Besnier Q."/>
            <person name="Debarbieux L."/>
            <person name="Koszul R."/>
        </authorList>
    </citation>
    <scope>NUCLEOTIDE SEQUENCE [LARGE SCALE GENOMIC DNA]</scope>
    <source>
        <strain evidence="10 12">KB18</strain>
    </source>
</reference>
<dbReference type="Gene3D" id="1.10.3720.10">
    <property type="entry name" value="MetI-like"/>
    <property type="match status" value="1"/>
</dbReference>
<dbReference type="SUPFAM" id="SSF161098">
    <property type="entry name" value="MetI-like"/>
    <property type="match status" value="1"/>
</dbReference>
<reference evidence="11" key="2">
    <citation type="submission" date="2017-05" db="EMBL/GenBank/DDBJ databases">
        <title>Improved OligoMM genomes.</title>
        <authorList>
            <person name="Garzetti D."/>
        </authorList>
    </citation>
    <scope>NUCLEOTIDE SEQUENCE [LARGE SCALE GENOMIC DNA]</scope>
    <source>
        <strain evidence="11">KB18</strain>
    </source>
</reference>
<dbReference type="Proteomes" id="UP000196710">
    <property type="component" value="Chromosome"/>
</dbReference>
<keyword evidence="3" id="KW-1003">Cell membrane</keyword>
<dbReference type="EMBL" id="CP021422">
    <property type="protein sequence ID" value="ASB39705.1"/>
    <property type="molecule type" value="Genomic_DNA"/>
</dbReference>
<dbReference type="KEGG" id="amur:ADH66_02960"/>
<comment type="similarity">
    <text evidence="7">Belongs to the binding-protein-dependent transport system permease family.</text>
</comment>
<comment type="subcellular location">
    <subcellularLocation>
        <location evidence="1 7">Cell membrane</location>
        <topology evidence="1 7">Multi-pass membrane protein</topology>
    </subcellularLocation>
</comment>
<dbReference type="InterPro" id="IPR035906">
    <property type="entry name" value="MetI-like_sf"/>
</dbReference>
<feature type="transmembrane region" description="Helical" evidence="7">
    <location>
        <begin position="308"/>
        <end position="332"/>
    </location>
</feature>
<dbReference type="EMBL" id="CP065321">
    <property type="protein sequence ID" value="QQR28998.1"/>
    <property type="molecule type" value="Genomic_DNA"/>
</dbReference>
<evidence type="ECO:0000313" key="12">
    <source>
        <dbReference type="Proteomes" id="UP000596035"/>
    </source>
</evidence>
<evidence type="ECO:0000313" key="9">
    <source>
        <dbReference type="EMBL" id="ASB39705.1"/>
    </source>
</evidence>
<dbReference type="Pfam" id="PF00528">
    <property type="entry name" value="BPD_transp_1"/>
    <property type="match status" value="1"/>
</dbReference>
<dbReference type="GO" id="GO:0055085">
    <property type="term" value="P:transmembrane transport"/>
    <property type="evidence" value="ECO:0007669"/>
    <property type="project" value="InterPro"/>
</dbReference>
<gene>
    <name evidence="9" type="ORF">ADH66_02960</name>
    <name evidence="10" type="ORF">I5Q82_13010</name>
</gene>
<feature type="transmembrane region" description="Helical" evidence="7">
    <location>
        <begin position="441"/>
        <end position="462"/>
    </location>
</feature>
<accession>A0A1Z2XMP3</accession>
<dbReference type="AlphaFoldDB" id="A0A1Z2XMP3"/>
<reference evidence="9" key="1">
    <citation type="journal article" date="2017" name="Genome Announc.">
        <title>High-Quality Whole-Genome Sequences of the Oligo-Mouse-Microbiota Bacterial Community.</title>
        <authorList>
            <person name="Garzetti D."/>
            <person name="Brugiroux S."/>
            <person name="Bunk B."/>
            <person name="Pukall R."/>
            <person name="McCoy K.D."/>
            <person name="Macpherson A.J."/>
            <person name="Stecher B."/>
        </authorList>
    </citation>
    <scope>NUCLEOTIDE SEQUENCE</scope>
    <source>
        <strain evidence="9">KB18</strain>
    </source>
</reference>
<protein>
    <submittedName>
        <fullName evidence="10">ABC transporter permease</fullName>
    </submittedName>
</protein>